<feature type="transmembrane region" description="Helical" evidence="10">
    <location>
        <begin position="74"/>
        <end position="94"/>
    </location>
</feature>
<keyword evidence="9" id="KW-0511">Multifunctional enzyme</keyword>
<protein>
    <recommendedName>
        <fullName evidence="9">Prepilin leader peptidase/N-methyltransferase</fullName>
        <ecNumber evidence="9">2.1.1.-</ecNumber>
        <ecNumber evidence="9">3.4.23.43</ecNumber>
    </recommendedName>
</protein>
<evidence type="ECO:0000256" key="10">
    <source>
        <dbReference type="SAM" id="Phobius"/>
    </source>
</evidence>
<keyword evidence="9" id="KW-0808">Transferase</keyword>
<dbReference type="PANTHER" id="PTHR30487:SF0">
    <property type="entry name" value="PREPILIN LEADER PEPTIDASE_N-METHYLTRANSFERASE-RELATED"/>
    <property type="match status" value="1"/>
</dbReference>
<accession>A0A0G0TUR3</accession>
<dbReference type="PANTHER" id="PTHR30487">
    <property type="entry name" value="TYPE 4 PREPILIN-LIKE PROTEINS LEADER PEPTIDE-PROCESSING ENZYME"/>
    <property type="match status" value="1"/>
</dbReference>
<feature type="transmembrane region" description="Helical" evidence="10">
    <location>
        <begin position="100"/>
        <end position="126"/>
    </location>
</feature>
<dbReference type="EC" id="3.4.23.43" evidence="9"/>
<keyword evidence="5 9" id="KW-0812">Transmembrane</keyword>
<feature type="transmembrane region" description="Helical" evidence="10">
    <location>
        <begin position="207"/>
        <end position="225"/>
    </location>
</feature>
<reference evidence="13 14" key="1">
    <citation type="journal article" date="2015" name="Nature">
        <title>rRNA introns, odd ribosomes, and small enigmatic genomes across a large radiation of phyla.</title>
        <authorList>
            <person name="Brown C.T."/>
            <person name="Hug L.A."/>
            <person name="Thomas B.C."/>
            <person name="Sharon I."/>
            <person name="Castelle C.J."/>
            <person name="Singh A."/>
            <person name="Wilkins M.J."/>
            <person name="Williams K.H."/>
            <person name="Banfield J.F."/>
        </authorList>
    </citation>
    <scope>NUCLEOTIDE SEQUENCE [LARGE SCALE GENOMIC DNA]</scope>
</reference>
<comment type="similarity">
    <text evidence="2 8">Belongs to the peptidase A24 family.</text>
</comment>
<keyword evidence="9" id="KW-0378">Hydrolase</keyword>
<feature type="domain" description="Prepilin peptidase A24 N-terminal" evidence="12">
    <location>
        <begin position="11"/>
        <end position="92"/>
    </location>
</feature>
<feature type="transmembrane region" description="Helical" evidence="10">
    <location>
        <begin position="158"/>
        <end position="178"/>
    </location>
</feature>
<dbReference type="EMBL" id="LBYA01000029">
    <property type="protein sequence ID" value="KKR41622.1"/>
    <property type="molecule type" value="Genomic_DNA"/>
</dbReference>
<comment type="subcellular location">
    <subcellularLocation>
        <location evidence="1">Cell inner membrane</location>
        <topology evidence="1">Multi-pass membrane protein</topology>
    </subcellularLocation>
    <subcellularLocation>
        <location evidence="9">Cell membrane</location>
        <topology evidence="9">Multi-pass membrane protein</topology>
    </subcellularLocation>
</comment>
<evidence type="ECO:0000256" key="2">
    <source>
        <dbReference type="ARBA" id="ARBA00005801"/>
    </source>
</evidence>
<dbReference type="PATRIC" id="fig|1618576.3.peg.509"/>
<dbReference type="AlphaFoldDB" id="A0A0G0TUR3"/>
<evidence type="ECO:0000256" key="6">
    <source>
        <dbReference type="ARBA" id="ARBA00022989"/>
    </source>
</evidence>
<dbReference type="PRINTS" id="PR00864">
    <property type="entry name" value="PREPILNPTASE"/>
</dbReference>
<keyword evidence="9" id="KW-0489">Methyltransferase</keyword>
<evidence type="ECO:0000256" key="7">
    <source>
        <dbReference type="ARBA" id="ARBA00023136"/>
    </source>
</evidence>
<keyword evidence="4" id="KW-0997">Cell inner membrane</keyword>
<keyword evidence="6 10" id="KW-1133">Transmembrane helix</keyword>
<dbReference type="Pfam" id="PF06750">
    <property type="entry name" value="A24_N_bact"/>
    <property type="match status" value="1"/>
</dbReference>
<feature type="transmembrane region" description="Helical" evidence="10">
    <location>
        <begin position="234"/>
        <end position="255"/>
    </location>
</feature>
<evidence type="ECO:0000256" key="3">
    <source>
        <dbReference type="ARBA" id="ARBA00022475"/>
    </source>
</evidence>
<dbReference type="GO" id="GO:0008168">
    <property type="term" value="F:methyltransferase activity"/>
    <property type="evidence" value="ECO:0007669"/>
    <property type="project" value="UniProtKB-KW"/>
</dbReference>
<dbReference type="GO" id="GO:0006465">
    <property type="term" value="P:signal peptide processing"/>
    <property type="evidence" value="ECO:0007669"/>
    <property type="project" value="TreeGrafter"/>
</dbReference>
<dbReference type="GO" id="GO:0032259">
    <property type="term" value="P:methylation"/>
    <property type="evidence" value="ECO:0007669"/>
    <property type="project" value="UniProtKB-KW"/>
</dbReference>
<keyword evidence="7 10" id="KW-0472">Membrane</keyword>
<dbReference type="InterPro" id="IPR050882">
    <property type="entry name" value="Prepilin_peptidase/N-MTase"/>
</dbReference>
<keyword evidence="9" id="KW-0645">Protease</keyword>
<evidence type="ECO:0000259" key="11">
    <source>
        <dbReference type="Pfam" id="PF01478"/>
    </source>
</evidence>
<keyword evidence="3" id="KW-1003">Cell membrane</keyword>
<organism evidence="13 14">
    <name type="scientific">Candidatus Woesebacteria bacterium GW2011_GWB1_40_12</name>
    <dbReference type="NCBI Taxonomy" id="1618576"/>
    <lineage>
        <taxon>Bacteria</taxon>
        <taxon>Candidatus Woeseibacteriota</taxon>
    </lineage>
</organism>
<comment type="caution">
    <text evidence="13">The sequence shown here is derived from an EMBL/GenBank/DDBJ whole genome shotgun (WGS) entry which is preliminary data.</text>
</comment>
<dbReference type="GO" id="GO:0004190">
    <property type="term" value="F:aspartic-type endopeptidase activity"/>
    <property type="evidence" value="ECO:0007669"/>
    <property type="project" value="UniProtKB-EC"/>
</dbReference>
<dbReference type="Proteomes" id="UP000034215">
    <property type="component" value="Unassembled WGS sequence"/>
</dbReference>
<gene>
    <name evidence="13" type="ORF">UT76_C0029G0004</name>
</gene>
<feature type="transmembrane region" description="Helical" evidence="10">
    <location>
        <begin position="6"/>
        <end position="27"/>
    </location>
</feature>
<feature type="domain" description="Prepilin type IV endopeptidase peptidase" evidence="11">
    <location>
        <begin position="115"/>
        <end position="220"/>
    </location>
</feature>
<feature type="transmembrane region" description="Helical" evidence="10">
    <location>
        <begin position="133"/>
        <end position="152"/>
    </location>
</feature>
<proteinExistence type="inferred from homology"/>
<evidence type="ECO:0000259" key="12">
    <source>
        <dbReference type="Pfam" id="PF06750"/>
    </source>
</evidence>
<evidence type="ECO:0000256" key="4">
    <source>
        <dbReference type="ARBA" id="ARBA00022519"/>
    </source>
</evidence>
<dbReference type="Pfam" id="PF01478">
    <property type="entry name" value="Peptidase_A24"/>
    <property type="match status" value="1"/>
</dbReference>
<name>A0A0G0TUR3_9BACT</name>
<evidence type="ECO:0000256" key="8">
    <source>
        <dbReference type="RuleBase" id="RU003793"/>
    </source>
</evidence>
<sequence length="261" mass="28977">MLLFEYFLLFVLGIIFGSFISAVSYRIPNGISFIKGRSICTKCKKGINWYDNIPLLSYLILGGKCRNCNEKISIRYPVIEISSAIGFLGIFYFMNTIGGIPLQGVIGIVTLVYLLVIFLILLTIFIIDMENQIIPDSLVFLGIFVALTYQLLTNQYSLFTVLFSGFLSASFLMFVHLITKGKGMGLGDVKFAVLGGMIMGLRLMPIWLLLSFLTGATIGIILILLRKAKMKTKIAFGPFLIFGIVVTFILGNNIMNLMGLI</sequence>
<dbReference type="Gene3D" id="1.20.120.1220">
    <property type="match status" value="1"/>
</dbReference>
<comment type="catalytic activity">
    <reaction evidence="9">
        <text>Typically cleaves a -Gly-|-Phe- bond to release an N-terminal, basic peptide of 5-8 residues from type IV prepilin, and then N-methylates the new N-terminal amino group, the methyl donor being S-adenosyl-L-methionine.</text>
        <dbReference type="EC" id="3.4.23.43"/>
    </reaction>
</comment>
<evidence type="ECO:0000256" key="9">
    <source>
        <dbReference type="RuleBase" id="RU003794"/>
    </source>
</evidence>
<evidence type="ECO:0000313" key="14">
    <source>
        <dbReference type="Proteomes" id="UP000034215"/>
    </source>
</evidence>
<comment type="function">
    <text evidence="9">Plays an essential role in type IV pili and type II pseudopili formation by proteolytically removing the leader sequence from substrate proteins and subsequently monomethylating the alpha-amino group of the newly exposed N-terminal phenylalanine.</text>
</comment>
<dbReference type="InterPro" id="IPR010627">
    <property type="entry name" value="Prepilin_pept_A24_N"/>
</dbReference>
<evidence type="ECO:0000313" key="13">
    <source>
        <dbReference type="EMBL" id="KKR41622.1"/>
    </source>
</evidence>
<dbReference type="GO" id="GO:0005886">
    <property type="term" value="C:plasma membrane"/>
    <property type="evidence" value="ECO:0007669"/>
    <property type="project" value="UniProtKB-SubCell"/>
</dbReference>
<evidence type="ECO:0000256" key="1">
    <source>
        <dbReference type="ARBA" id="ARBA00004429"/>
    </source>
</evidence>
<dbReference type="InterPro" id="IPR014032">
    <property type="entry name" value="Peptidase_A24A_bac"/>
</dbReference>
<evidence type="ECO:0000256" key="5">
    <source>
        <dbReference type="ARBA" id="ARBA00022692"/>
    </source>
</evidence>
<dbReference type="InterPro" id="IPR000045">
    <property type="entry name" value="Prepilin_IV_endopep_pep"/>
</dbReference>
<dbReference type="EC" id="2.1.1.-" evidence="9"/>